<feature type="transmembrane region" description="Helical" evidence="1">
    <location>
        <begin position="93"/>
        <end position="109"/>
    </location>
</feature>
<gene>
    <name evidence="2" type="ORF">ACFQGB_02895</name>
</gene>
<sequence length="140" mass="14459">MNRRSSPTRVAVFSLAISALGVFVWSSAVAAQSTSTTAVPTDAPGATDGNGLALLGTLIAALVAGGLLLGAFAGLASVVLIELFGPFSDRTHLALPLLVGILPTLVLVNSFGIELLVILILTELVALPITGLLVRRRYRR</sequence>
<feature type="transmembrane region" description="Helical" evidence="1">
    <location>
        <begin position="115"/>
        <end position="134"/>
    </location>
</feature>
<comment type="caution">
    <text evidence="2">The sequence shown here is derived from an EMBL/GenBank/DDBJ whole genome shotgun (WGS) entry which is preliminary data.</text>
</comment>
<protein>
    <submittedName>
        <fullName evidence="2">Uncharacterized protein</fullName>
    </submittedName>
</protein>
<keyword evidence="1" id="KW-1133">Transmembrane helix</keyword>
<name>A0ABD5V9S4_9EURY</name>
<organism evidence="2 3">
    <name type="scientific">Halorubellus litoreus</name>
    <dbReference type="NCBI Taxonomy" id="755308"/>
    <lineage>
        <taxon>Archaea</taxon>
        <taxon>Methanobacteriati</taxon>
        <taxon>Methanobacteriota</taxon>
        <taxon>Stenosarchaea group</taxon>
        <taxon>Halobacteria</taxon>
        <taxon>Halobacteriales</taxon>
        <taxon>Halorubellaceae</taxon>
        <taxon>Halorubellus</taxon>
    </lineage>
</organism>
<keyword evidence="3" id="KW-1185">Reference proteome</keyword>
<proteinExistence type="predicted"/>
<accession>A0ABD5V9S4</accession>
<feature type="transmembrane region" description="Helical" evidence="1">
    <location>
        <begin position="54"/>
        <end position="81"/>
    </location>
</feature>
<dbReference type="EMBL" id="JBHSXN010000001">
    <property type="protein sequence ID" value="MFC6951801.1"/>
    <property type="molecule type" value="Genomic_DNA"/>
</dbReference>
<dbReference type="RefSeq" id="WP_336348814.1">
    <property type="nucleotide sequence ID" value="NZ_JAZAQL010000001.1"/>
</dbReference>
<evidence type="ECO:0000256" key="1">
    <source>
        <dbReference type="SAM" id="Phobius"/>
    </source>
</evidence>
<reference evidence="2 3" key="1">
    <citation type="journal article" date="2019" name="Int. J. Syst. Evol. Microbiol.">
        <title>The Global Catalogue of Microorganisms (GCM) 10K type strain sequencing project: providing services to taxonomists for standard genome sequencing and annotation.</title>
        <authorList>
            <consortium name="The Broad Institute Genomics Platform"/>
            <consortium name="The Broad Institute Genome Sequencing Center for Infectious Disease"/>
            <person name="Wu L."/>
            <person name="Ma J."/>
        </authorList>
    </citation>
    <scope>NUCLEOTIDE SEQUENCE [LARGE SCALE GENOMIC DNA]</scope>
    <source>
        <strain evidence="2 3">GX26</strain>
    </source>
</reference>
<dbReference type="Proteomes" id="UP001596395">
    <property type="component" value="Unassembled WGS sequence"/>
</dbReference>
<dbReference type="AlphaFoldDB" id="A0ABD5V9S4"/>
<evidence type="ECO:0000313" key="2">
    <source>
        <dbReference type="EMBL" id="MFC6951801.1"/>
    </source>
</evidence>
<evidence type="ECO:0000313" key="3">
    <source>
        <dbReference type="Proteomes" id="UP001596395"/>
    </source>
</evidence>
<keyword evidence="1" id="KW-0812">Transmembrane</keyword>
<keyword evidence="1" id="KW-0472">Membrane</keyword>